<dbReference type="AlphaFoldDB" id="A0A0A8ZT09"/>
<protein>
    <submittedName>
        <fullName evidence="1">Uncharacterized protein</fullName>
    </submittedName>
</protein>
<dbReference type="EMBL" id="GBRH01255964">
    <property type="protein sequence ID" value="JAD41931.1"/>
    <property type="molecule type" value="Transcribed_RNA"/>
</dbReference>
<evidence type="ECO:0000313" key="1">
    <source>
        <dbReference type="EMBL" id="JAD41931.1"/>
    </source>
</evidence>
<reference evidence="1" key="1">
    <citation type="submission" date="2014-09" db="EMBL/GenBank/DDBJ databases">
        <authorList>
            <person name="Magalhaes I.L.F."/>
            <person name="Oliveira U."/>
            <person name="Santos F.R."/>
            <person name="Vidigal T.H.D.A."/>
            <person name="Brescovit A.D."/>
            <person name="Santos A.J."/>
        </authorList>
    </citation>
    <scope>NUCLEOTIDE SEQUENCE</scope>
    <source>
        <tissue evidence="1">Shoot tissue taken approximately 20 cm above the soil surface</tissue>
    </source>
</reference>
<accession>A0A0A8ZT09</accession>
<sequence>MHNDLCNRNFSKNAPCGLTYIMHHLFPFRFPVAN</sequence>
<organism evidence="1">
    <name type="scientific">Arundo donax</name>
    <name type="common">Giant reed</name>
    <name type="synonym">Donax arundinaceus</name>
    <dbReference type="NCBI Taxonomy" id="35708"/>
    <lineage>
        <taxon>Eukaryota</taxon>
        <taxon>Viridiplantae</taxon>
        <taxon>Streptophyta</taxon>
        <taxon>Embryophyta</taxon>
        <taxon>Tracheophyta</taxon>
        <taxon>Spermatophyta</taxon>
        <taxon>Magnoliopsida</taxon>
        <taxon>Liliopsida</taxon>
        <taxon>Poales</taxon>
        <taxon>Poaceae</taxon>
        <taxon>PACMAD clade</taxon>
        <taxon>Arundinoideae</taxon>
        <taxon>Arundineae</taxon>
        <taxon>Arundo</taxon>
    </lineage>
</organism>
<proteinExistence type="predicted"/>
<reference evidence="1" key="2">
    <citation type="journal article" date="2015" name="Data Brief">
        <title>Shoot transcriptome of the giant reed, Arundo donax.</title>
        <authorList>
            <person name="Barrero R.A."/>
            <person name="Guerrero F.D."/>
            <person name="Moolhuijzen P."/>
            <person name="Goolsby J.A."/>
            <person name="Tidwell J."/>
            <person name="Bellgard S.E."/>
            <person name="Bellgard M.I."/>
        </authorList>
    </citation>
    <scope>NUCLEOTIDE SEQUENCE</scope>
    <source>
        <tissue evidence="1">Shoot tissue taken approximately 20 cm above the soil surface</tissue>
    </source>
</reference>
<name>A0A0A8ZT09_ARUDO</name>